<protein>
    <recommendedName>
        <fullName evidence="1">Nmd3 N-terminal domain-containing protein</fullName>
    </recommendedName>
</protein>
<dbReference type="RefSeq" id="WP_192818188.1">
    <property type="nucleotide sequence ID" value="NZ_CP062310.1"/>
</dbReference>
<dbReference type="GO" id="GO:0005737">
    <property type="term" value="C:cytoplasm"/>
    <property type="evidence" value="ECO:0007669"/>
    <property type="project" value="TreeGrafter"/>
</dbReference>
<dbReference type="InterPro" id="IPR039768">
    <property type="entry name" value="Nmd3"/>
</dbReference>
<dbReference type="PANTHER" id="PTHR12746">
    <property type="entry name" value="NONSENSE-MEDIATED MRNA DECAY PROTEIN 3"/>
    <property type="match status" value="1"/>
</dbReference>
<dbReference type="PANTHER" id="PTHR12746:SF2">
    <property type="entry name" value="60S RIBOSOMAL EXPORT PROTEIN NMD3"/>
    <property type="match status" value="1"/>
</dbReference>
<accession>A0A7L9FH21</accession>
<feature type="domain" description="Nmd3 N-terminal" evidence="1">
    <location>
        <begin position="7"/>
        <end position="237"/>
    </location>
</feature>
<evidence type="ECO:0000259" key="1">
    <source>
        <dbReference type="Pfam" id="PF04981"/>
    </source>
</evidence>
<dbReference type="Proteomes" id="UP000594121">
    <property type="component" value="Chromosome"/>
</dbReference>
<dbReference type="InParanoid" id="A0A7L9FH21"/>
<dbReference type="Pfam" id="PF04981">
    <property type="entry name" value="NMD3"/>
    <property type="match status" value="1"/>
</dbReference>
<evidence type="ECO:0000313" key="3">
    <source>
        <dbReference type="Proteomes" id="UP000594121"/>
    </source>
</evidence>
<organism evidence="2 3">
    <name type="scientific">Infirmifilum lucidum</name>
    <dbReference type="NCBI Taxonomy" id="2776706"/>
    <lineage>
        <taxon>Archaea</taxon>
        <taxon>Thermoproteota</taxon>
        <taxon>Thermoprotei</taxon>
        <taxon>Thermofilales</taxon>
        <taxon>Thermofilaceae</taxon>
        <taxon>Infirmifilum</taxon>
    </lineage>
</organism>
<gene>
    <name evidence="2" type="ORF">IG193_05430</name>
</gene>
<dbReference type="EMBL" id="CP062310">
    <property type="protein sequence ID" value="QOJ78216.1"/>
    <property type="molecule type" value="Genomic_DNA"/>
</dbReference>
<dbReference type="GeneID" id="59149316"/>
<keyword evidence="3" id="KW-1185">Reference proteome</keyword>
<dbReference type="InterPro" id="IPR007064">
    <property type="entry name" value="Nmd3_N"/>
</dbReference>
<name>A0A7L9FH21_9CREN</name>
<reference evidence="2 3" key="1">
    <citation type="submission" date="2020-10" db="EMBL/GenBank/DDBJ databases">
        <title>Thermofilum lucidum 3507LT sp. nov. a novel member of Thermofilaceae family isolated from Chile hot spring, and proposal of description order Thermofilales.</title>
        <authorList>
            <person name="Zayulina K.S."/>
            <person name="Elcheninov A.G."/>
            <person name="Toshchakov S.V."/>
            <person name="Kublanov I.V."/>
        </authorList>
    </citation>
    <scope>NUCLEOTIDE SEQUENCE [LARGE SCALE GENOMIC DNA]</scope>
    <source>
        <strain evidence="2 3">3507LT</strain>
    </source>
</reference>
<proteinExistence type="predicted"/>
<sequence>MRRVLVCPVCGRHVDKLVDGMCEECFRREHSLVSLKVKQLEIEVCRSCGSLRFRKGKWHSDVKELEREMVREASRLVRARGSVSAVEAELSRDLSLLVLRVTGKASPELSYEYTEEYVLRVSTIRTLCETCLGHVSKKKNALIQIRVHGRRLTQSELRELSKQVEDSISELATQDPGVVPVEMEEKPEGLDIYFSEYSAARKVAEALSRKIYVEVLETAKLIGVDDSGREKYKRTIRLLLPGFRTGDVIKFKENIFCVVNVTPRHVELLNLENYTLSSFRLSRNFTSRVTVLAHASELPEAVVVSSSGNFIQVMDLSSYKALEVRLDSQASLRLLAGQERLRIYSAGEKTYLIPSQYILQGAPRRHA</sequence>
<dbReference type="KEGG" id="thel:IG193_05430"/>
<dbReference type="AlphaFoldDB" id="A0A7L9FH21"/>
<evidence type="ECO:0000313" key="2">
    <source>
        <dbReference type="EMBL" id="QOJ78216.1"/>
    </source>
</evidence>
<dbReference type="GO" id="GO:0043023">
    <property type="term" value="F:ribosomal large subunit binding"/>
    <property type="evidence" value="ECO:0007669"/>
    <property type="project" value="InterPro"/>
</dbReference>